<keyword evidence="2" id="KW-1185">Reference proteome</keyword>
<name>A0A9J6F9Q1_HAELO</name>
<dbReference type="GO" id="GO:0003676">
    <property type="term" value="F:nucleic acid binding"/>
    <property type="evidence" value="ECO:0007669"/>
    <property type="project" value="InterPro"/>
</dbReference>
<protein>
    <submittedName>
        <fullName evidence="1">Uncharacterized protein</fullName>
    </submittedName>
</protein>
<accession>A0A9J6F9Q1</accession>
<sequence>MHPQDHEDPITARAENLERKYGQQSRVVYTEAADSAREHAMTAVVTDTVRTHTSVSLRRTNILQAEETAIALAITQAEAMTFFSDSQGACRNYMNGRI</sequence>
<dbReference type="VEuPathDB" id="VectorBase:HLOH_044858"/>
<dbReference type="EMBL" id="JABSTR010000001">
    <property type="protein sequence ID" value="KAH9359645.1"/>
    <property type="molecule type" value="Genomic_DNA"/>
</dbReference>
<organism evidence="1 2">
    <name type="scientific">Haemaphysalis longicornis</name>
    <name type="common">Bush tick</name>
    <dbReference type="NCBI Taxonomy" id="44386"/>
    <lineage>
        <taxon>Eukaryota</taxon>
        <taxon>Metazoa</taxon>
        <taxon>Ecdysozoa</taxon>
        <taxon>Arthropoda</taxon>
        <taxon>Chelicerata</taxon>
        <taxon>Arachnida</taxon>
        <taxon>Acari</taxon>
        <taxon>Parasitiformes</taxon>
        <taxon>Ixodida</taxon>
        <taxon>Ixodoidea</taxon>
        <taxon>Ixodidae</taxon>
        <taxon>Haemaphysalinae</taxon>
        <taxon>Haemaphysalis</taxon>
    </lineage>
</organism>
<proteinExistence type="predicted"/>
<dbReference type="AlphaFoldDB" id="A0A9J6F9Q1"/>
<dbReference type="InterPro" id="IPR036397">
    <property type="entry name" value="RNaseH_sf"/>
</dbReference>
<evidence type="ECO:0000313" key="1">
    <source>
        <dbReference type="EMBL" id="KAH9359645.1"/>
    </source>
</evidence>
<dbReference type="Gene3D" id="3.30.420.10">
    <property type="entry name" value="Ribonuclease H-like superfamily/Ribonuclease H"/>
    <property type="match status" value="1"/>
</dbReference>
<comment type="caution">
    <text evidence="1">The sequence shown here is derived from an EMBL/GenBank/DDBJ whole genome shotgun (WGS) entry which is preliminary data.</text>
</comment>
<reference evidence="1 2" key="1">
    <citation type="journal article" date="2020" name="Cell">
        <title>Large-Scale Comparative Analyses of Tick Genomes Elucidate Their Genetic Diversity and Vector Capacities.</title>
        <authorList>
            <consortium name="Tick Genome and Microbiome Consortium (TIGMIC)"/>
            <person name="Jia N."/>
            <person name="Wang J."/>
            <person name="Shi W."/>
            <person name="Du L."/>
            <person name="Sun Y."/>
            <person name="Zhan W."/>
            <person name="Jiang J.F."/>
            <person name="Wang Q."/>
            <person name="Zhang B."/>
            <person name="Ji P."/>
            <person name="Bell-Sakyi L."/>
            <person name="Cui X.M."/>
            <person name="Yuan T.T."/>
            <person name="Jiang B.G."/>
            <person name="Yang W.F."/>
            <person name="Lam T.T."/>
            <person name="Chang Q.C."/>
            <person name="Ding S.J."/>
            <person name="Wang X.J."/>
            <person name="Zhu J.G."/>
            <person name="Ruan X.D."/>
            <person name="Zhao L."/>
            <person name="Wei J.T."/>
            <person name="Ye R.Z."/>
            <person name="Que T.C."/>
            <person name="Du C.H."/>
            <person name="Zhou Y.H."/>
            <person name="Cheng J.X."/>
            <person name="Dai P.F."/>
            <person name="Guo W.B."/>
            <person name="Han X.H."/>
            <person name="Huang E.J."/>
            <person name="Li L.F."/>
            <person name="Wei W."/>
            <person name="Gao Y.C."/>
            <person name="Liu J.Z."/>
            <person name="Shao H.Z."/>
            <person name="Wang X."/>
            <person name="Wang C.C."/>
            <person name="Yang T.C."/>
            <person name="Huo Q.B."/>
            <person name="Li W."/>
            <person name="Chen H.Y."/>
            <person name="Chen S.E."/>
            <person name="Zhou L.G."/>
            <person name="Ni X.B."/>
            <person name="Tian J.H."/>
            <person name="Sheng Y."/>
            <person name="Liu T."/>
            <person name="Pan Y.S."/>
            <person name="Xia L.Y."/>
            <person name="Li J."/>
            <person name="Zhao F."/>
            <person name="Cao W.C."/>
        </authorList>
    </citation>
    <scope>NUCLEOTIDE SEQUENCE [LARGE SCALE GENOMIC DNA]</scope>
    <source>
        <strain evidence="1">HaeL-2018</strain>
    </source>
</reference>
<dbReference type="Proteomes" id="UP000821853">
    <property type="component" value="Chromosome 1"/>
</dbReference>
<evidence type="ECO:0000313" key="2">
    <source>
        <dbReference type="Proteomes" id="UP000821853"/>
    </source>
</evidence>
<gene>
    <name evidence="1" type="ORF">HPB48_018262</name>
</gene>